<organism evidence="1 2">
    <name type="scientific">Pistacia integerrima</name>
    <dbReference type="NCBI Taxonomy" id="434235"/>
    <lineage>
        <taxon>Eukaryota</taxon>
        <taxon>Viridiplantae</taxon>
        <taxon>Streptophyta</taxon>
        <taxon>Embryophyta</taxon>
        <taxon>Tracheophyta</taxon>
        <taxon>Spermatophyta</taxon>
        <taxon>Magnoliopsida</taxon>
        <taxon>eudicotyledons</taxon>
        <taxon>Gunneridae</taxon>
        <taxon>Pentapetalae</taxon>
        <taxon>rosids</taxon>
        <taxon>malvids</taxon>
        <taxon>Sapindales</taxon>
        <taxon>Anacardiaceae</taxon>
        <taxon>Pistacia</taxon>
    </lineage>
</organism>
<accession>A0ACC0YAF6</accession>
<evidence type="ECO:0000313" key="2">
    <source>
        <dbReference type="Proteomes" id="UP001163603"/>
    </source>
</evidence>
<dbReference type="EMBL" id="CM047743">
    <property type="protein sequence ID" value="KAJ0031033.1"/>
    <property type="molecule type" value="Genomic_DNA"/>
</dbReference>
<sequence length="61" mass="7233">MFIENITHGKTNHLQTKKIFGIQEKKNTFNVKFGLINAKIKHCVKLFFDVQKIKFGNYNYL</sequence>
<reference evidence="2" key="1">
    <citation type="journal article" date="2023" name="G3 (Bethesda)">
        <title>Genome assembly and association tests identify interacting loci associated with vigor, precocity, and sex in interspecific pistachio rootstocks.</title>
        <authorList>
            <person name="Palmer W."/>
            <person name="Jacygrad E."/>
            <person name="Sagayaradj S."/>
            <person name="Cavanaugh K."/>
            <person name="Han R."/>
            <person name="Bertier L."/>
            <person name="Beede B."/>
            <person name="Kafkas S."/>
            <person name="Golino D."/>
            <person name="Preece J."/>
            <person name="Michelmore R."/>
        </authorList>
    </citation>
    <scope>NUCLEOTIDE SEQUENCE [LARGE SCALE GENOMIC DNA]</scope>
</reference>
<protein>
    <submittedName>
        <fullName evidence="1">Uncharacterized protein</fullName>
    </submittedName>
</protein>
<comment type="caution">
    <text evidence="1">The sequence shown here is derived from an EMBL/GenBank/DDBJ whole genome shotgun (WGS) entry which is preliminary data.</text>
</comment>
<dbReference type="Proteomes" id="UP001163603">
    <property type="component" value="Chromosome 8"/>
</dbReference>
<proteinExistence type="predicted"/>
<evidence type="ECO:0000313" key="1">
    <source>
        <dbReference type="EMBL" id="KAJ0031033.1"/>
    </source>
</evidence>
<gene>
    <name evidence="1" type="ORF">Pint_14494</name>
</gene>
<keyword evidence="2" id="KW-1185">Reference proteome</keyword>
<name>A0ACC0YAF6_9ROSI</name>